<keyword evidence="3" id="KW-1003">Cell membrane</keyword>
<comment type="caution">
    <text evidence="9">The sequence shown here is derived from an EMBL/GenBank/DDBJ whole genome shotgun (WGS) entry which is preliminary data.</text>
</comment>
<name>A0ABQ1GQT9_9BACL</name>
<feature type="transmembrane region" description="Helical" evidence="7">
    <location>
        <begin position="135"/>
        <end position="154"/>
    </location>
</feature>
<keyword evidence="6 7" id="KW-0472">Membrane</keyword>
<feature type="transmembrane region" description="Helical" evidence="7">
    <location>
        <begin position="39"/>
        <end position="64"/>
    </location>
</feature>
<feature type="transmembrane region" description="Helical" evidence="7">
    <location>
        <begin position="287"/>
        <end position="304"/>
    </location>
</feature>
<evidence type="ECO:0000256" key="3">
    <source>
        <dbReference type="ARBA" id="ARBA00022475"/>
    </source>
</evidence>
<dbReference type="SUPFAM" id="SSF161098">
    <property type="entry name" value="MetI-like"/>
    <property type="match status" value="1"/>
</dbReference>
<proteinExistence type="predicted"/>
<dbReference type="InterPro" id="IPR035906">
    <property type="entry name" value="MetI-like_sf"/>
</dbReference>
<evidence type="ECO:0000313" key="10">
    <source>
        <dbReference type="Proteomes" id="UP000609323"/>
    </source>
</evidence>
<protein>
    <submittedName>
        <fullName evidence="9">Sugar ABC transporter permease</fullName>
    </submittedName>
</protein>
<evidence type="ECO:0000259" key="8">
    <source>
        <dbReference type="PROSITE" id="PS50928"/>
    </source>
</evidence>
<keyword evidence="5 7" id="KW-1133">Transmembrane helix</keyword>
<reference evidence="10" key="1">
    <citation type="journal article" date="2019" name="Int. J. Syst. Evol. Microbiol.">
        <title>The Global Catalogue of Microorganisms (GCM) 10K type strain sequencing project: providing services to taxonomists for standard genome sequencing and annotation.</title>
        <authorList>
            <consortium name="The Broad Institute Genomics Platform"/>
            <consortium name="The Broad Institute Genome Sequencing Center for Infectious Disease"/>
            <person name="Wu L."/>
            <person name="Ma J."/>
        </authorList>
    </citation>
    <scope>NUCLEOTIDE SEQUENCE [LARGE SCALE GENOMIC DNA]</scope>
    <source>
        <strain evidence="10">CGMCC 1.15044</strain>
    </source>
</reference>
<feature type="domain" description="ABC transmembrane type-1" evidence="8">
    <location>
        <begin position="100"/>
        <end position="290"/>
    </location>
</feature>
<evidence type="ECO:0000256" key="5">
    <source>
        <dbReference type="ARBA" id="ARBA00022989"/>
    </source>
</evidence>
<dbReference type="PROSITE" id="PS50928">
    <property type="entry name" value="ABC_TM1"/>
    <property type="match status" value="1"/>
</dbReference>
<dbReference type="InterPro" id="IPR000515">
    <property type="entry name" value="MetI-like"/>
</dbReference>
<keyword evidence="2" id="KW-0813">Transport</keyword>
<evidence type="ECO:0000256" key="2">
    <source>
        <dbReference type="ARBA" id="ARBA00022448"/>
    </source>
</evidence>
<accession>A0ABQ1GQT9</accession>
<evidence type="ECO:0000256" key="4">
    <source>
        <dbReference type="ARBA" id="ARBA00022692"/>
    </source>
</evidence>
<evidence type="ECO:0000256" key="6">
    <source>
        <dbReference type="ARBA" id="ARBA00023136"/>
    </source>
</evidence>
<dbReference type="PANTHER" id="PTHR43744:SF9">
    <property type="entry name" value="POLYGALACTURONAN_RHAMNOGALACTURONAN TRANSPORT SYSTEM PERMEASE PROTEIN YTCP"/>
    <property type="match status" value="1"/>
</dbReference>
<evidence type="ECO:0000313" key="9">
    <source>
        <dbReference type="EMBL" id="GGA48170.1"/>
    </source>
</evidence>
<gene>
    <name evidence="9" type="ORF">GCM10010917_36790</name>
</gene>
<keyword evidence="10" id="KW-1185">Reference proteome</keyword>
<feature type="transmembrane region" description="Helical" evidence="7">
    <location>
        <begin position="166"/>
        <end position="187"/>
    </location>
</feature>
<feature type="transmembrane region" description="Helical" evidence="7">
    <location>
        <begin position="104"/>
        <end position="123"/>
    </location>
</feature>
<evidence type="ECO:0000256" key="7">
    <source>
        <dbReference type="SAM" id="Phobius"/>
    </source>
</evidence>
<dbReference type="CDD" id="cd06261">
    <property type="entry name" value="TM_PBP2"/>
    <property type="match status" value="1"/>
</dbReference>
<dbReference type="EMBL" id="BMHF01000017">
    <property type="protein sequence ID" value="GGA48170.1"/>
    <property type="molecule type" value="Genomic_DNA"/>
</dbReference>
<dbReference type="Gene3D" id="1.10.3720.10">
    <property type="entry name" value="MetI-like"/>
    <property type="match status" value="1"/>
</dbReference>
<dbReference type="PANTHER" id="PTHR43744">
    <property type="entry name" value="ABC TRANSPORTER PERMEASE PROTEIN MG189-RELATED-RELATED"/>
    <property type="match status" value="1"/>
</dbReference>
<sequence length="319" mass="36029">MAMLEAELNKKAGSEQLNHKKTKNPKIKNNRSSDTVMEVLLYIFAVLFLIILIYPLYFIIIASFSDPSSVANGQVWFYPKGFTLDGYTELLKHKNIWVGYRNTILYTIVGTAIGLAVNIAAAYALSRKDLVGRKFLSLFFIFTMFFSGGLIPTFLTVRDFHMYDTFLVMVLPFSVIVYDIIVARTFFQTSIPGDLWEAAQIDGCGNLRYFFQVVLPLSKAIIAVLGLWIAVGYWNSYFNALIYLKNPNLYPLQLILRNILITNQMQSGMGTGEAAQIALRLASMMKYSVIIVATVPILCVYPFIQKYFNQGVMIGAVKE</sequence>
<organism evidence="9 10">
    <name type="scientific">Paenibacillus physcomitrellae</name>
    <dbReference type="NCBI Taxonomy" id="1619311"/>
    <lineage>
        <taxon>Bacteria</taxon>
        <taxon>Bacillati</taxon>
        <taxon>Bacillota</taxon>
        <taxon>Bacilli</taxon>
        <taxon>Bacillales</taxon>
        <taxon>Paenibacillaceae</taxon>
        <taxon>Paenibacillus</taxon>
    </lineage>
</organism>
<feature type="transmembrane region" description="Helical" evidence="7">
    <location>
        <begin position="207"/>
        <end position="231"/>
    </location>
</feature>
<comment type="subcellular location">
    <subcellularLocation>
        <location evidence="1">Cell membrane</location>
        <topology evidence="1">Multi-pass membrane protein</topology>
    </subcellularLocation>
</comment>
<keyword evidence="4 7" id="KW-0812">Transmembrane</keyword>
<evidence type="ECO:0000256" key="1">
    <source>
        <dbReference type="ARBA" id="ARBA00004651"/>
    </source>
</evidence>
<dbReference type="Proteomes" id="UP000609323">
    <property type="component" value="Unassembled WGS sequence"/>
</dbReference>